<feature type="region of interest" description="Disordered" evidence="1">
    <location>
        <begin position="39"/>
        <end position="87"/>
    </location>
</feature>
<name>A0AAW0CGY8_9AGAR</name>
<evidence type="ECO:0000256" key="1">
    <source>
        <dbReference type="SAM" id="MobiDB-lite"/>
    </source>
</evidence>
<feature type="compositionally biased region" description="Basic and acidic residues" evidence="1">
    <location>
        <begin position="130"/>
        <end position="140"/>
    </location>
</feature>
<comment type="caution">
    <text evidence="2">The sequence shown here is derived from an EMBL/GenBank/DDBJ whole genome shotgun (WGS) entry which is preliminary data.</text>
</comment>
<sequence length="228" mass="25742">MFNNSRDFLNTGSTYNNVYGNQEVSRRSRYVLSEYVEDDDDEYLYDSPHETPPLHPRAHSPPLEDVSSEDNNSQSSSSARKSVLAGNSNLETNRLELDKSDIPRRIYVVSSPELSEDEANEQTKQSFSAENKEPSSSHQYQEIREEGANAVADLLRQVPRVVAQRPRPNLDIRQPPQHSVPAYHRHGDQLGDRFITESHGDYSTAYNSSFVVQEMNVPGLSESSLVSL</sequence>
<proteinExistence type="predicted"/>
<dbReference type="Proteomes" id="UP001383192">
    <property type="component" value="Unassembled WGS sequence"/>
</dbReference>
<feature type="compositionally biased region" description="Low complexity" evidence="1">
    <location>
        <begin position="69"/>
        <end position="78"/>
    </location>
</feature>
<gene>
    <name evidence="2" type="ORF">VNI00_010833</name>
</gene>
<keyword evidence="3" id="KW-1185">Reference proteome</keyword>
<protein>
    <submittedName>
        <fullName evidence="2">Uncharacterized protein</fullName>
    </submittedName>
</protein>
<dbReference type="AlphaFoldDB" id="A0AAW0CGY8"/>
<feature type="region of interest" description="Disordered" evidence="1">
    <location>
        <begin position="113"/>
        <end position="140"/>
    </location>
</feature>
<evidence type="ECO:0000313" key="3">
    <source>
        <dbReference type="Proteomes" id="UP001383192"/>
    </source>
</evidence>
<reference evidence="2 3" key="1">
    <citation type="submission" date="2024-01" db="EMBL/GenBank/DDBJ databases">
        <title>A draft genome for a cacao thread blight-causing isolate of Paramarasmius palmivorus.</title>
        <authorList>
            <person name="Baruah I.K."/>
            <person name="Bukari Y."/>
            <person name="Amoako-Attah I."/>
            <person name="Meinhardt L.W."/>
            <person name="Bailey B.A."/>
            <person name="Cohen S.P."/>
        </authorList>
    </citation>
    <scope>NUCLEOTIDE SEQUENCE [LARGE SCALE GENOMIC DNA]</scope>
    <source>
        <strain evidence="2 3">GH-12</strain>
    </source>
</reference>
<evidence type="ECO:0000313" key="2">
    <source>
        <dbReference type="EMBL" id="KAK7037619.1"/>
    </source>
</evidence>
<organism evidence="2 3">
    <name type="scientific">Paramarasmius palmivorus</name>
    <dbReference type="NCBI Taxonomy" id="297713"/>
    <lineage>
        <taxon>Eukaryota</taxon>
        <taxon>Fungi</taxon>
        <taxon>Dikarya</taxon>
        <taxon>Basidiomycota</taxon>
        <taxon>Agaricomycotina</taxon>
        <taxon>Agaricomycetes</taxon>
        <taxon>Agaricomycetidae</taxon>
        <taxon>Agaricales</taxon>
        <taxon>Marasmiineae</taxon>
        <taxon>Marasmiaceae</taxon>
        <taxon>Paramarasmius</taxon>
    </lineage>
</organism>
<accession>A0AAW0CGY8</accession>
<dbReference type="EMBL" id="JAYKXP010000045">
    <property type="protein sequence ID" value="KAK7037619.1"/>
    <property type="molecule type" value="Genomic_DNA"/>
</dbReference>